<dbReference type="EMBL" id="PQFF01000253">
    <property type="protein sequence ID" value="RHZ69982.1"/>
    <property type="molecule type" value="Genomic_DNA"/>
</dbReference>
<organism evidence="1 2">
    <name type="scientific">Diversispora epigaea</name>
    <dbReference type="NCBI Taxonomy" id="1348612"/>
    <lineage>
        <taxon>Eukaryota</taxon>
        <taxon>Fungi</taxon>
        <taxon>Fungi incertae sedis</taxon>
        <taxon>Mucoromycota</taxon>
        <taxon>Glomeromycotina</taxon>
        <taxon>Glomeromycetes</taxon>
        <taxon>Diversisporales</taxon>
        <taxon>Diversisporaceae</taxon>
        <taxon>Diversispora</taxon>
    </lineage>
</organism>
<dbReference type="AlphaFoldDB" id="A0A397I482"/>
<dbReference type="Proteomes" id="UP000266861">
    <property type="component" value="Unassembled WGS sequence"/>
</dbReference>
<accession>A0A397I482</accession>
<evidence type="ECO:0000313" key="1">
    <source>
        <dbReference type="EMBL" id="RHZ69982.1"/>
    </source>
</evidence>
<name>A0A397I482_9GLOM</name>
<gene>
    <name evidence="1" type="ORF">Glove_276g71</name>
</gene>
<dbReference type="SUPFAM" id="SSF56112">
    <property type="entry name" value="Protein kinase-like (PK-like)"/>
    <property type="match status" value="1"/>
</dbReference>
<dbReference type="Gene3D" id="1.10.510.10">
    <property type="entry name" value="Transferase(Phosphotransferase) domain 1"/>
    <property type="match status" value="1"/>
</dbReference>
<dbReference type="InterPro" id="IPR011009">
    <property type="entry name" value="Kinase-like_dom_sf"/>
</dbReference>
<sequence>MPRICEECNQEYFRWCKPYNLTHFKNDFDKWTSKNEKTYKFTHDAQLNADDYDKAIEWILYDRFQDIKHIAKGGFGTIYYAEWIDGNFMAIYLRTMTDYSSIRFYGITKDPENHNI</sequence>
<proteinExistence type="predicted"/>
<comment type="caution">
    <text evidence="1">The sequence shown here is derived from an EMBL/GenBank/DDBJ whole genome shotgun (WGS) entry which is preliminary data.</text>
</comment>
<reference evidence="1 2" key="1">
    <citation type="submission" date="2018-08" db="EMBL/GenBank/DDBJ databases">
        <title>Genome and evolution of the arbuscular mycorrhizal fungus Diversispora epigaea (formerly Glomus versiforme) and its bacterial endosymbionts.</title>
        <authorList>
            <person name="Sun X."/>
            <person name="Fei Z."/>
            <person name="Harrison M."/>
        </authorList>
    </citation>
    <scope>NUCLEOTIDE SEQUENCE [LARGE SCALE GENOMIC DNA]</scope>
    <source>
        <strain evidence="1 2">IT104</strain>
    </source>
</reference>
<evidence type="ECO:0000313" key="2">
    <source>
        <dbReference type="Proteomes" id="UP000266861"/>
    </source>
</evidence>
<keyword evidence="2" id="KW-1185">Reference proteome</keyword>
<protein>
    <recommendedName>
        <fullName evidence="3">Protein kinase domain-containing protein</fullName>
    </recommendedName>
</protein>
<evidence type="ECO:0008006" key="3">
    <source>
        <dbReference type="Google" id="ProtNLM"/>
    </source>
</evidence>